<dbReference type="OrthoDB" id="696267at2759"/>
<keyword evidence="2" id="KW-1185">Reference proteome</keyword>
<dbReference type="EMBL" id="QJKJ01001529">
    <property type="protein sequence ID" value="RDY07181.1"/>
    <property type="molecule type" value="Genomic_DNA"/>
</dbReference>
<proteinExistence type="predicted"/>
<dbReference type="Proteomes" id="UP000257109">
    <property type="component" value="Unassembled WGS sequence"/>
</dbReference>
<evidence type="ECO:0000313" key="1">
    <source>
        <dbReference type="EMBL" id="RDY07181.1"/>
    </source>
</evidence>
<organism evidence="1 2">
    <name type="scientific">Mucuna pruriens</name>
    <name type="common">Velvet bean</name>
    <name type="synonym">Dolichos pruriens</name>
    <dbReference type="NCBI Taxonomy" id="157652"/>
    <lineage>
        <taxon>Eukaryota</taxon>
        <taxon>Viridiplantae</taxon>
        <taxon>Streptophyta</taxon>
        <taxon>Embryophyta</taxon>
        <taxon>Tracheophyta</taxon>
        <taxon>Spermatophyta</taxon>
        <taxon>Magnoliopsida</taxon>
        <taxon>eudicotyledons</taxon>
        <taxon>Gunneridae</taxon>
        <taxon>Pentapetalae</taxon>
        <taxon>rosids</taxon>
        <taxon>fabids</taxon>
        <taxon>Fabales</taxon>
        <taxon>Fabaceae</taxon>
        <taxon>Papilionoideae</taxon>
        <taxon>50 kb inversion clade</taxon>
        <taxon>NPAAA clade</taxon>
        <taxon>indigoferoid/millettioid clade</taxon>
        <taxon>Phaseoleae</taxon>
        <taxon>Mucuna</taxon>
    </lineage>
</organism>
<evidence type="ECO:0000313" key="2">
    <source>
        <dbReference type="Proteomes" id="UP000257109"/>
    </source>
</evidence>
<protein>
    <submittedName>
        <fullName evidence="1">Uncharacterized protein</fullName>
    </submittedName>
</protein>
<gene>
    <name evidence="1" type="ORF">CR513_08744</name>
</gene>
<dbReference type="AlphaFoldDB" id="A0A371HWK6"/>
<accession>A0A371HWK6</accession>
<reference evidence="1" key="1">
    <citation type="submission" date="2018-05" db="EMBL/GenBank/DDBJ databases">
        <title>Draft genome of Mucuna pruriens seed.</title>
        <authorList>
            <person name="Nnadi N.E."/>
            <person name="Vos R."/>
            <person name="Hasami M.H."/>
            <person name="Devisetty U.K."/>
            <person name="Aguiy J.C."/>
        </authorList>
    </citation>
    <scope>NUCLEOTIDE SEQUENCE [LARGE SCALE GENOMIC DNA]</scope>
    <source>
        <strain evidence="1">JCA_2017</strain>
    </source>
</reference>
<comment type="caution">
    <text evidence="1">The sequence shown here is derived from an EMBL/GenBank/DDBJ whole genome shotgun (WGS) entry which is preliminary data.</text>
</comment>
<name>A0A371HWK6_MUCPR</name>
<feature type="non-terminal residue" evidence="1">
    <location>
        <position position="1"/>
    </location>
</feature>
<sequence>MAVINSDAKGLELKVLELRFPSNVIPRLWELDSTYINQLFKKHAQDALQYEVNDVEELWYYIAFHMESEGDFVYIYDYLFMTCGIQVSFFNFEISVLYQLNVTPTQLHVNGWTFMMGIQISCLYPLTCLK</sequence>